<comment type="caution">
    <text evidence="7">The sequence shown here is derived from an EMBL/GenBank/DDBJ whole genome shotgun (WGS) entry which is preliminary data.</text>
</comment>
<protein>
    <recommendedName>
        <fullName evidence="6">Acyl-homoserine-lactone synthase</fullName>
        <ecNumber evidence="6">2.3.1.184</ecNumber>
    </recommendedName>
    <alternativeName>
        <fullName evidence="6">Autoinducer synthesis protein</fullName>
    </alternativeName>
</protein>
<evidence type="ECO:0000256" key="1">
    <source>
        <dbReference type="ARBA" id="ARBA00022654"/>
    </source>
</evidence>
<dbReference type="Proteomes" id="UP001172630">
    <property type="component" value="Unassembled WGS sequence"/>
</dbReference>
<dbReference type="Gene3D" id="3.40.630.30">
    <property type="match status" value="1"/>
</dbReference>
<dbReference type="PROSITE" id="PS51187">
    <property type="entry name" value="AUTOINDUCER_SYNTH_2"/>
    <property type="match status" value="1"/>
</dbReference>
<keyword evidence="1 5" id="KW-0673">Quorum sensing</keyword>
<dbReference type="RefSeq" id="WP_285884811.1">
    <property type="nucleotide sequence ID" value="NZ_JARFYN010000115.1"/>
</dbReference>
<organism evidence="7 8">
    <name type="scientific">Rhizobium calliandrae</name>
    <dbReference type="NCBI Taxonomy" id="1312182"/>
    <lineage>
        <taxon>Bacteria</taxon>
        <taxon>Pseudomonadati</taxon>
        <taxon>Pseudomonadota</taxon>
        <taxon>Alphaproteobacteria</taxon>
        <taxon>Hyphomicrobiales</taxon>
        <taxon>Rhizobiaceae</taxon>
        <taxon>Rhizobium/Agrobacterium group</taxon>
        <taxon>Rhizobium</taxon>
    </lineage>
</organism>
<accession>A0ABT7KT48</accession>
<evidence type="ECO:0000313" key="8">
    <source>
        <dbReference type="Proteomes" id="UP001172630"/>
    </source>
</evidence>
<dbReference type="SUPFAM" id="SSF55729">
    <property type="entry name" value="Acyl-CoA N-acyltransferases (Nat)"/>
    <property type="match status" value="1"/>
</dbReference>
<dbReference type="PRINTS" id="PR01549">
    <property type="entry name" value="AUTOINDCRSYN"/>
</dbReference>
<evidence type="ECO:0000256" key="4">
    <source>
        <dbReference type="ARBA" id="ARBA00022929"/>
    </source>
</evidence>
<gene>
    <name evidence="7" type="ORF">PY650_35885</name>
</gene>
<dbReference type="PANTHER" id="PTHR39322:SF1">
    <property type="entry name" value="ISOVALERYL-HOMOSERINE LACTONE SYNTHASE"/>
    <property type="match status" value="1"/>
</dbReference>
<comment type="catalytic activity">
    <reaction evidence="6">
        <text>a fatty acyl-[ACP] + S-adenosyl-L-methionine = an N-acyl-L-homoserine lactone + S-methyl-5'-thioadenosine + holo-[ACP] + H(+)</text>
        <dbReference type="Rhea" id="RHEA:10096"/>
        <dbReference type="Rhea" id="RHEA-COMP:9685"/>
        <dbReference type="Rhea" id="RHEA-COMP:14125"/>
        <dbReference type="ChEBI" id="CHEBI:15378"/>
        <dbReference type="ChEBI" id="CHEBI:17509"/>
        <dbReference type="ChEBI" id="CHEBI:55474"/>
        <dbReference type="ChEBI" id="CHEBI:59789"/>
        <dbReference type="ChEBI" id="CHEBI:64479"/>
        <dbReference type="ChEBI" id="CHEBI:138651"/>
        <dbReference type="EC" id="2.3.1.184"/>
    </reaction>
</comment>
<evidence type="ECO:0000256" key="2">
    <source>
        <dbReference type="ARBA" id="ARBA00022679"/>
    </source>
</evidence>
<keyword evidence="4 5" id="KW-0071">Autoinducer synthesis</keyword>
<comment type="similarity">
    <text evidence="5 6">Belongs to the autoinducer synthase family.</text>
</comment>
<keyword evidence="8" id="KW-1185">Reference proteome</keyword>
<dbReference type="InterPro" id="IPR016181">
    <property type="entry name" value="Acyl_CoA_acyltransferase"/>
</dbReference>
<proteinExistence type="inferred from homology"/>
<reference evidence="7" key="1">
    <citation type="submission" date="2023-06" db="EMBL/GenBank/DDBJ databases">
        <title>Phylogenetic Diversity of Rhizobium strains.</title>
        <authorList>
            <person name="Moura F.T."/>
            <person name="Helene L.C.F."/>
            <person name="Hungria M."/>
        </authorList>
    </citation>
    <scope>NUCLEOTIDE SEQUENCE</scope>
    <source>
        <strain evidence="7">CCGE524</strain>
    </source>
</reference>
<evidence type="ECO:0000256" key="5">
    <source>
        <dbReference type="PROSITE-ProRule" id="PRU00533"/>
    </source>
</evidence>
<dbReference type="InterPro" id="IPR001690">
    <property type="entry name" value="Autoind_synthase"/>
</dbReference>
<dbReference type="EMBL" id="JARFYN010000115">
    <property type="protein sequence ID" value="MDL2410824.1"/>
    <property type="molecule type" value="Genomic_DNA"/>
</dbReference>
<evidence type="ECO:0000256" key="6">
    <source>
        <dbReference type="RuleBase" id="RU361135"/>
    </source>
</evidence>
<evidence type="ECO:0000256" key="3">
    <source>
        <dbReference type="ARBA" id="ARBA00022691"/>
    </source>
</evidence>
<dbReference type="Pfam" id="PF00765">
    <property type="entry name" value="Autoind_synth"/>
    <property type="match status" value="1"/>
</dbReference>
<dbReference type="PANTHER" id="PTHR39322">
    <property type="entry name" value="ACYL-HOMOSERINE-LACTONE SYNTHASE"/>
    <property type="match status" value="1"/>
</dbReference>
<keyword evidence="2 6" id="KW-0808">Transferase</keyword>
<keyword evidence="3 6" id="KW-0949">S-adenosyl-L-methionine</keyword>
<dbReference type="EC" id="2.3.1.184" evidence="6"/>
<evidence type="ECO:0000313" key="7">
    <source>
        <dbReference type="EMBL" id="MDL2410824.1"/>
    </source>
</evidence>
<sequence length="227" mass="25787">MEKIWRFRHQQFVERFGWEALRRSDGREIDQFDHEQALHLVLFCKDAVVGYSRLLPTTEPHLLSDIYPHIMNGQAWPRAPEIYEWTRCVAAEGAVLINQIPASHVLMTGVMEFCLVAGITSLIVETHPKLVDLLISTGWEVTKLSLPSVLGQELIMPIQAKPSLGGLMQHHRLYSIEASTLSLEPELRNPLRPEVTLGHLRFLAPARVRPAHKNDEAYLADREVSSC</sequence>
<name>A0ABT7KT48_9HYPH</name>